<dbReference type="SMART" id="SM00786">
    <property type="entry name" value="SHR3_chaperone"/>
    <property type="match status" value="1"/>
</dbReference>
<dbReference type="PRINTS" id="PR00171">
    <property type="entry name" value="SUGRTRNSPORT"/>
</dbReference>
<evidence type="ECO:0000256" key="9">
    <source>
        <dbReference type="SAM" id="Phobius"/>
    </source>
</evidence>
<dbReference type="EMBL" id="PUHQ01000067">
    <property type="protein sequence ID" value="KAG0658344.1"/>
    <property type="molecule type" value="Genomic_DNA"/>
</dbReference>
<evidence type="ECO:0000256" key="2">
    <source>
        <dbReference type="ARBA" id="ARBA00010992"/>
    </source>
</evidence>
<dbReference type="Gene3D" id="1.20.1250.20">
    <property type="entry name" value="MFS general substrate transporter like domains"/>
    <property type="match status" value="1"/>
</dbReference>
<comment type="similarity">
    <text evidence="2">Belongs to the major facilitator superfamily. Sugar transporter (TC 2.A.1.1) family.</text>
</comment>
<dbReference type="PANTHER" id="PTHR23503">
    <property type="entry name" value="SOLUTE CARRIER FAMILY 2"/>
    <property type="match status" value="1"/>
</dbReference>
<feature type="transmembrane region" description="Helical" evidence="9">
    <location>
        <begin position="61"/>
        <end position="83"/>
    </location>
</feature>
<dbReference type="GO" id="GO:0015149">
    <property type="term" value="F:hexose transmembrane transporter activity"/>
    <property type="evidence" value="ECO:0007669"/>
    <property type="project" value="TreeGrafter"/>
</dbReference>
<feature type="region of interest" description="Disordered" evidence="8">
    <location>
        <begin position="174"/>
        <end position="205"/>
    </location>
</feature>
<keyword evidence="5 9" id="KW-1133">Transmembrane helix</keyword>
<name>A0A9P7B4Y2_RHOMI</name>
<feature type="compositionally biased region" description="Acidic residues" evidence="8">
    <location>
        <begin position="456"/>
        <end position="466"/>
    </location>
</feature>
<dbReference type="SUPFAM" id="SSF103473">
    <property type="entry name" value="MFS general substrate transporter"/>
    <property type="match status" value="1"/>
</dbReference>
<keyword evidence="4 9" id="KW-0812">Transmembrane</keyword>
<protein>
    <recommendedName>
        <fullName evidence="10">Major facilitator superfamily (MFS) profile domain-containing protein</fullName>
    </recommendedName>
</protein>
<feature type="transmembrane region" description="Helical" evidence="9">
    <location>
        <begin position="95"/>
        <end position="117"/>
    </location>
</feature>
<dbReference type="Proteomes" id="UP000777482">
    <property type="component" value="Unassembled WGS sequence"/>
</dbReference>
<feature type="transmembrane region" description="Helical" evidence="9">
    <location>
        <begin position="7"/>
        <end position="29"/>
    </location>
</feature>
<comment type="caution">
    <text evidence="11">The sequence shown here is derived from an EMBL/GenBank/DDBJ whole genome shotgun (WGS) entry which is preliminary data.</text>
</comment>
<keyword evidence="3" id="KW-0813">Transport</keyword>
<keyword evidence="12" id="KW-1185">Reference proteome</keyword>
<gene>
    <name evidence="11" type="ORF">C6P46_005800</name>
</gene>
<evidence type="ECO:0000256" key="5">
    <source>
        <dbReference type="ARBA" id="ARBA00022989"/>
    </source>
</evidence>
<feature type="transmembrane region" description="Helical" evidence="9">
    <location>
        <begin position="144"/>
        <end position="165"/>
    </location>
</feature>
<dbReference type="Pfam" id="PF08229">
    <property type="entry name" value="SHR3_chaperone"/>
    <property type="match status" value="1"/>
</dbReference>
<keyword evidence="6 9" id="KW-0472">Membrane</keyword>
<evidence type="ECO:0000256" key="4">
    <source>
        <dbReference type="ARBA" id="ARBA00022692"/>
    </source>
</evidence>
<evidence type="ECO:0000256" key="6">
    <source>
        <dbReference type="ARBA" id="ARBA00023136"/>
    </source>
</evidence>
<feature type="domain" description="Major facilitator superfamily (MFS) profile" evidence="10">
    <location>
        <begin position="220"/>
        <end position="660"/>
    </location>
</feature>
<evidence type="ECO:0000256" key="7">
    <source>
        <dbReference type="ARBA" id="ARBA00049119"/>
    </source>
</evidence>
<dbReference type="OrthoDB" id="4540492at2759"/>
<dbReference type="PROSITE" id="PS00216">
    <property type="entry name" value="SUGAR_TRANSPORT_1"/>
    <property type="match status" value="1"/>
</dbReference>
<feature type="transmembrane region" description="Helical" evidence="9">
    <location>
        <begin position="306"/>
        <end position="325"/>
    </location>
</feature>
<feature type="transmembrane region" description="Helical" evidence="9">
    <location>
        <begin position="550"/>
        <end position="570"/>
    </location>
</feature>
<evidence type="ECO:0000313" key="11">
    <source>
        <dbReference type="EMBL" id="KAG0658344.1"/>
    </source>
</evidence>
<evidence type="ECO:0000256" key="8">
    <source>
        <dbReference type="SAM" id="MobiDB-lite"/>
    </source>
</evidence>
<evidence type="ECO:0000256" key="1">
    <source>
        <dbReference type="ARBA" id="ARBA00004141"/>
    </source>
</evidence>
<organism evidence="11 12">
    <name type="scientific">Rhodotorula mucilaginosa</name>
    <name type="common">Yeast</name>
    <name type="synonym">Rhodotorula rubra</name>
    <dbReference type="NCBI Taxonomy" id="5537"/>
    <lineage>
        <taxon>Eukaryota</taxon>
        <taxon>Fungi</taxon>
        <taxon>Dikarya</taxon>
        <taxon>Basidiomycota</taxon>
        <taxon>Pucciniomycotina</taxon>
        <taxon>Microbotryomycetes</taxon>
        <taxon>Sporidiobolales</taxon>
        <taxon>Sporidiobolaceae</taxon>
        <taxon>Rhodotorula</taxon>
    </lineage>
</organism>
<comment type="subcellular location">
    <subcellularLocation>
        <location evidence="1">Membrane</location>
        <topology evidence="1">Multi-pass membrane protein</topology>
    </subcellularLocation>
</comment>
<feature type="region of interest" description="Disordered" evidence="8">
    <location>
        <begin position="446"/>
        <end position="466"/>
    </location>
</feature>
<dbReference type="InterPro" id="IPR005828">
    <property type="entry name" value="MFS_sugar_transport-like"/>
</dbReference>
<accession>A0A9P7B4Y2</accession>
<dbReference type="PROSITE" id="PS50850">
    <property type="entry name" value="MFS"/>
    <property type="match status" value="1"/>
</dbReference>
<feature type="transmembrane region" description="Helical" evidence="9">
    <location>
        <begin position="609"/>
        <end position="626"/>
    </location>
</feature>
<evidence type="ECO:0000256" key="3">
    <source>
        <dbReference type="ARBA" id="ARBA00022448"/>
    </source>
</evidence>
<evidence type="ECO:0000313" key="12">
    <source>
        <dbReference type="Proteomes" id="UP000777482"/>
    </source>
</evidence>
<feature type="transmembrane region" description="Helical" evidence="9">
    <location>
        <begin position="331"/>
        <end position="349"/>
    </location>
</feature>
<dbReference type="AlphaFoldDB" id="A0A9P7B4Y2"/>
<sequence length="660" mass="69249">MPSVQWYLNKVILVATSILLGAFFVHWLADHALIWQGPVIPSDAVNSALRYYSHIYHAPRFYVTGLSSLAVAALGAAFAKLVLNPVQGLLFDGGTSLLLASAAAVYTSNVLAALRYLPLDLVRPGSSFSPASLDRFSEAKLTEALQSVAASHMIIAVSLTGVLALQGAQGYAERPQDNWDQPVPAVAPAPAPQDSDAAKKNSTLSARSSFIKPDDDALTFLMTEQYGYHIASLNSLASSLQCSRTAPARPVPFLFPSGPALPSCLEISDAEFGAITSAYTVGGLGASLMAGRAVDKWGKRGTAVKAAAVLALGAVAVSVGSSFAILVLGRILIGIACGIATVVVPLHLASVAPPAIAGSIGILTQISINVGIFAAQAFSIPLSKPMTGNWRIVQLISAVVALGQIGTSWFIPDGHDRPGEEPIMADEEERAPLALASDRASLEDDLAAAQRHKRDDDDDADADVEDERGLSVGEVLRSTDAGVRKALWTLVAVMLFQQLSGINAVMYYSTSILTAVNPTSAQKVSLFMTLVNLVMTFPAVFLIDRVGRRSLLVLSLLLLSLSTAVLGWAINHDRFGLASAGIIAFVVSFALGLGPVPFVLVGELPPKEAVNWLANLGVGLVFLPLRDALARGSGGTGTVFWIFTAATGLGVLVTGRLLQR</sequence>
<dbReference type="InterPro" id="IPR003663">
    <property type="entry name" value="Sugar/inositol_transpt"/>
</dbReference>
<reference evidence="11 12" key="1">
    <citation type="submission" date="2020-11" db="EMBL/GenBank/DDBJ databases">
        <title>Kefir isolates.</title>
        <authorList>
            <person name="Marcisauskas S."/>
            <person name="Kim Y."/>
            <person name="Blasche S."/>
        </authorList>
    </citation>
    <scope>NUCLEOTIDE SEQUENCE [LARGE SCALE GENOMIC DNA]</scope>
    <source>
        <strain evidence="11 12">KR</strain>
    </source>
</reference>
<feature type="transmembrane region" description="Helical" evidence="9">
    <location>
        <begin position="524"/>
        <end position="543"/>
    </location>
</feature>
<dbReference type="InterPro" id="IPR045263">
    <property type="entry name" value="GLUT"/>
</dbReference>
<feature type="transmembrane region" description="Helical" evidence="9">
    <location>
        <begin position="486"/>
        <end position="509"/>
    </location>
</feature>
<feature type="transmembrane region" description="Helical" evidence="9">
    <location>
        <begin position="356"/>
        <end position="380"/>
    </location>
</feature>
<dbReference type="InterPro" id="IPR013248">
    <property type="entry name" value="Psh3/Shr3"/>
</dbReference>
<feature type="transmembrane region" description="Helical" evidence="9">
    <location>
        <begin position="638"/>
        <end position="658"/>
    </location>
</feature>
<proteinExistence type="inferred from homology"/>
<feature type="transmembrane region" description="Helical" evidence="9">
    <location>
        <begin position="576"/>
        <end position="602"/>
    </location>
</feature>
<evidence type="ECO:0000259" key="10">
    <source>
        <dbReference type="PROSITE" id="PS50850"/>
    </source>
</evidence>
<feature type="transmembrane region" description="Helical" evidence="9">
    <location>
        <begin position="392"/>
        <end position="411"/>
    </location>
</feature>
<dbReference type="InterPro" id="IPR005829">
    <property type="entry name" value="Sugar_transporter_CS"/>
</dbReference>
<dbReference type="InterPro" id="IPR036259">
    <property type="entry name" value="MFS_trans_sf"/>
</dbReference>
<dbReference type="Pfam" id="PF00083">
    <property type="entry name" value="Sugar_tr"/>
    <property type="match status" value="1"/>
</dbReference>
<comment type="catalytic activity">
    <reaction evidence="7">
        <text>myo-inositol(out) + H(+)(out) = myo-inositol(in) + H(+)(in)</text>
        <dbReference type="Rhea" id="RHEA:60364"/>
        <dbReference type="ChEBI" id="CHEBI:15378"/>
        <dbReference type="ChEBI" id="CHEBI:17268"/>
    </reaction>
</comment>
<dbReference type="GO" id="GO:0016020">
    <property type="term" value="C:membrane"/>
    <property type="evidence" value="ECO:0007669"/>
    <property type="project" value="UniProtKB-SubCell"/>
</dbReference>
<dbReference type="PANTHER" id="PTHR23503:SF8">
    <property type="entry name" value="FACILITATED GLUCOSE TRANSPORTER PROTEIN 1"/>
    <property type="match status" value="1"/>
</dbReference>
<dbReference type="InterPro" id="IPR020846">
    <property type="entry name" value="MFS_dom"/>
</dbReference>